<feature type="transmembrane region" description="Helical" evidence="5">
    <location>
        <begin position="7"/>
        <end position="25"/>
    </location>
</feature>
<dbReference type="PANTHER" id="PTHR32322">
    <property type="entry name" value="INNER MEMBRANE TRANSPORTER"/>
    <property type="match status" value="1"/>
</dbReference>
<accession>A0A3M0FUV0</accession>
<comment type="caution">
    <text evidence="7">The sequence shown here is derived from an EMBL/GenBank/DDBJ whole genome shotgun (WGS) entry which is preliminary data.</text>
</comment>
<evidence type="ECO:0000256" key="1">
    <source>
        <dbReference type="ARBA" id="ARBA00004141"/>
    </source>
</evidence>
<feature type="transmembrane region" description="Helical" evidence="5">
    <location>
        <begin position="37"/>
        <end position="55"/>
    </location>
</feature>
<dbReference type="GO" id="GO:0016020">
    <property type="term" value="C:membrane"/>
    <property type="evidence" value="ECO:0007669"/>
    <property type="project" value="UniProtKB-SubCell"/>
</dbReference>
<feature type="domain" description="EamA" evidence="6">
    <location>
        <begin position="9"/>
        <end position="136"/>
    </location>
</feature>
<dbReference type="InterPro" id="IPR000620">
    <property type="entry name" value="EamA_dom"/>
</dbReference>
<dbReference type="PANTHER" id="PTHR32322:SF14">
    <property type="entry name" value="PROTEIN PAGO"/>
    <property type="match status" value="1"/>
</dbReference>
<protein>
    <submittedName>
        <fullName evidence="7">DMT family transporter</fullName>
    </submittedName>
</protein>
<feature type="transmembrane region" description="Helical" evidence="5">
    <location>
        <begin position="92"/>
        <end position="116"/>
    </location>
</feature>
<feature type="transmembrane region" description="Helical" evidence="5">
    <location>
        <begin position="270"/>
        <end position="287"/>
    </location>
</feature>
<gene>
    <name evidence="7" type="ORF">EAX61_14435</name>
</gene>
<keyword evidence="4 5" id="KW-0472">Membrane</keyword>
<keyword evidence="3 5" id="KW-1133">Transmembrane helix</keyword>
<dbReference type="SUPFAM" id="SSF103481">
    <property type="entry name" value="Multidrug resistance efflux transporter EmrE"/>
    <property type="match status" value="2"/>
</dbReference>
<keyword evidence="8" id="KW-1185">Reference proteome</keyword>
<evidence type="ECO:0000259" key="6">
    <source>
        <dbReference type="Pfam" id="PF00892"/>
    </source>
</evidence>
<name>A0A3M0FUV0_9FLAO</name>
<dbReference type="RefSeq" id="WP_121918419.1">
    <property type="nucleotide sequence ID" value="NZ_REFV01000017.1"/>
</dbReference>
<evidence type="ECO:0000256" key="5">
    <source>
        <dbReference type="SAM" id="Phobius"/>
    </source>
</evidence>
<evidence type="ECO:0000256" key="4">
    <source>
        <dbReference type="ARBA" id="ARBA00023136"/>
    </source>
</evidence>
<keyword evidence="2 5" id="KW-0812">Transmembrane</keyword>
<feature type="transmembrane region" description="Helical" evidence="5">
    <location>
        <begin position="149"/>
        <end position="169"/>
    </location>
</feature>
<dbReference type="InterPro" id="IPR037185">
    <property type="entry name" value="EmrE-like"/>
</dbReference>
<feature type="transmembrane region" description="Helical" evidence="5">
    <location>
        <begin position="123"/>
        <end position="143"/>
    </location>
</feature>
<reference evidence="7 8" key="1">
    <citation type="submission" date="2018-10" db="EMBL/GenBank/DDBJ databases">
        <title>Dokdonia luteus sp. nov., isolated from sea water.</title>
        <authorList>
            <person name="Zhou L.Y."/>
            <person name="Du Z.J."/>
        </authorList>
    </citation>
    <scope>NUCLEOTIDE SEQUENCE [LARGE SCALE GENOMIC DNA]</scope>
    <source>
        <strain evidence="7 8">SH27</strain>
    </source>
</reference>
<dbReference type="InterPro" id="IPR050638">
    <property type="entry name" value="AA-Vitamin_Transporters"/>
</dbReference>
<comment type="subcellular location">
    <subcellularLocation>
        <location evidence="1">Membrane</location>
        <topology evidence="1">Multi-pass membrane protein</topology>
    </subcellularLocation>
</comment>
<organism evidence="7 8">
    <name type="scientific">Dokdonia sinensis</name>
    <dbReference type="NCBI Taxonomy" id="2479847"/>
    <lineage>
        <taxon>Bacteria</taxon>
        <taxon>Pseudomonadati</taxon>
        <taxon>Bacteroidota</taxon>
        <taxon>Flavobacteriia</taxon>
        <taxon>Flavobacteriales</taxon>
        <taxon>Flavobacteriaceae</taxon>
        <taxon>Dokdonia</taxon>
    </lineage>
</organism>
<feature type="transmembrane region" description="Helical" evidence="5">
    <location>
        <begin position="67"/>
        <end position="86"/>
    </location>
</feature>
<proteinExistence type="predicted"/>
<evidence type="ECO:0000256" key="2">
    <source>
        <dbReference type="ARBA" id="ARBA00022692"/>
    </source>
</evidence>
<feature type="domain" description="EamA" evidence="6">
    <location>
        <begin position="152"/>
        <end position="286"/>
    </location>
</feature>
<dbReference type="OrthoDB" id="1117213at2"/>
<evidence type="ECO:0000256" key="3">
    <source>
        <dbReference type="ARBA" id="ARBA00022989"/>
    </source>
</evidence>
<dbReference type="Pfam" id="PF00892">
    <property type="entry name" value="EamA"/>
    <property type="match status" value="2"/>
</dbReference>
<evidence type="ECO:0000313" key="7">
    <source>
        <dbReference type="EMBL" id="RMB56431.1"/>
    </source>
</evidence>
<dbReference type="AlphaFoldDB" id="A0A3M0FUV0"/>
<evidence type="ECO:0000313" key="8">
    <source>
        <dbReference type="Proteomes" id="UP000281985"/>
    </source>
</evidence>
<feature type="transmembrane region" description="Helical" evidence="5">
    <location>
        <begin position="176"/>
        <end position="197"/>
    </location>
</feature>
<sequence length="295" mass="32018">MQNSSLKWIYLIVLSVIWGSSFILIKKGLVGLTPLQLGALRILFSAAVLGIAGWKSLKTIKKQEWKWVLISGILGTGIPVFLFAYAETEIDSAIAAILNSSVPLLAFIFGILFFGARFIKQQFLGVLLGLAGAVALILIGARVNPDQNYYYALLVIAAACLYAINVNIIKRHLQDVSAMAIALGNFLFLIIPALGILFSTDFFELPLGTDSTLQTSIGYILILSIFGTAAAKVMFNKLVQISDPVFASSVTYLMPIVSVTWGLLDGEIFTFLQFLAALIIITGVYLGNRSKKARS</sequence>
<feature type="transmembrane region" description="Helical" evidence="5">
    <location>
        <begin position="244"/>
        <end position="264"/>
    </location>
</feature>
<dbReference type="EMBL" id="REFV01000017">
    <property type="protein sequence ID" value="RMB56431.1"/>
    <property type="molecule type" value="Genomic_DNA"/>
</dbReference>
<feature type="transmembrane region" description="Helical" evidence="5">
    <location>
        <begin position="217"/>
        <end position="235"/>
    </location>
</feature>
<dbReference type="Gene3D" id="1.10.3730.20">
    <property type="match status" value="1"/>
</dbReference>
<dbReference type="Proteomes" id="UP000281985">
    <property type="component" value="Unassembled WGS sequence"/>
</dbReference>